<accession>A0ABS3TIV0</accession>
<dbReference type="InterPro" id="IPR008972">
    <property type="entry name" value="Cupredoxin"/>
</dbReference>
<evidence type="ECO:0000313" key="3">
    <source>
        <dbReference type="Proteomes" id="UP000670527"/>
    </source>
</evidence>
<dbReference type="EMBL" id="JAGETX010000133">
    <property type="protein sequence ID" value="MBO3273589.1"/>
    <property type="molecule type" value="Genomic_DNA"/>
</dbReference>
<feature type="domain" description="Cytochrome oxidase subunit II copper A binding" evidence="1">
    <location>
        <begin position="1"/>
        <end position="29"/>
    </location>
</feature>
<evidence type="ECO:0000313" key="2">
    <source>
        <dbReference type="EMBL" id="MBO3273589.1"/>
    </source>
</evidence>
<name>A0ABS3TIV0_9BACT</name>
<proteinExistence type="predicted"/>
<sequence>NQICGRGHFAMRMEVIVEEPEDYIAWLSQQKSFSSQNPEILANLKKKAQDQKTIGVTAPVGPAATAAVQSATPASL</sequence>
<evidence type="ECO:0000259" key="1">
    <source>
        <dbReference type="PROSITE" id="PS50857"/>
    </source>
</evidence>
<feature type="non-terminal residue" evidence="2">
    <location>
        <position position="1"/>
    </location>
</feature>
<dbReference type="Gene3D" id="2.60.40.420">
    <property type="entry name" value="Cupredoxins - blue copper proteins"/>
    <property type="match status" value="1"/>
</dbReference>
<reference evidence="2 3" key="1">
    <citation type="submission" date="2021-03" db="EMBL/GenBank/DDBJ databases">
        <authorList>
            <person name="Kim M.K."/>
        </authorList>
    </citation>
    <scope>NUCLEOTIDE SEQUENCE [LARGE SCALE GENOMIC DNA]</scope>
    <source>
        <strain evidence="2 3">BT507</strain>
    </source>
</reference>
<dbReference type="InterPro" id="IPR002429">
    <property type="entry name" value="CcO_II-like_C"/>
</dbReference>
<comment type="caution">
    <text evidence="2">The sequence shown here is derived from an EMBL/GenBank/DDBJ whole genome shotgun (WGS) entry which is preliminary data.</text>
</comment>
<dbReference type="SUPFAM" id="SSF49503">
    <property type="entry name" value="Cupredoxins"/>
    <property type="match status" value="1"/>
</dbReference>
<keyword evidence="3" id="KW-1185">Reference proteome</keyword>
<dbReference type="PROSITE" id="PS50857">
    <property type="entry name" value="COX2_CUA"/>
    <property type="match status" value="1"/>
</dbReference>
<gene>
    <name evidence="2" type="ORF">J4D97_23320</name>
</gene>
<dbReference type="Proteomes" id="UP000670527">
    <property type="component" value="Unassembled WGS sequence"/>
</dbReference>
<organism evidence="2 3">
    <name type="scientific">Hymenobacter defluvii</name>
    <dbReference type="NCBI Taxonomy" id="2054411"/>
    <lineage>
        <taxon>Bacteria</taxon>
        <taxon>Pseudomonadati</taxon>
        <taxon>Bacteroidota</taxon>
        <taxon>Cytophagia</taxon>
        <taxon>Cytophagales</taxon>
        <taxon>Hymenobacteraceae</taxon>
        <taxon>Hymenobacter</taxon>
    </lineage>
</organism>
<protein>
    <submittedName>
        <fullName evidence="2">Cytochrome c oxidase subunit II</fullName>
    </submittedName>
</protein>